<organism evidence="2 3">
    <name type="scientific">Streptomyces ipomoeae 91-03</name>
    <dbReference type="NCBI Taxonomy" id="698759"/>
    <lineage>
        <taxon>Bacteria</taxon>
        <taxon>Bacillati</taxon>
        <taxon>Actinomycetota</taxon>
        <taxon>Actinomycetes</taxon>
        <taxon>Kitasatosporales</taxon>
        <taxon>Streptomycetaceae</taxon>
        <taxon>Streptomyces</taxon>
    </lineage>
</organism>
<dbReference type="AlphaFoldDB" id="L1KVP6"/>
<dbReference type="EMBL" id="AEJC01000372">
    <property type="protein sequence ID" value="EKX64448.1"/>
    <property type="molecule type" value="Genomic_DNA"/>
</dbReference>
<reference evidence="2 3" key="1">
    <citation type="submission" date="2012-11" db="EMBL/GenBank/DDBJ databases">
        <authorList>
            <person name="Huguet-Tapia J.C."/>
            <person name="Durkin A.S."/>
            <person name="Pettis G.S."/>
            <person name="Badger J.H."/>
        </authorList>
    </citation>
    <scope>NUCLEOTIDE SEQUENCE [LARGE SCALE GENOMIC DNA]</scope>
    <source>
        <strain evidence="2 3">91-03</strain>
    </source>
</reference>
<proteinExistence type="predicted"/>
<evidence type="ECO:0000313" key="2">
    <source>
        <dbReference type="EMBL" id="EKX64448.1"/>
    </source>
</evidence>
<accession>L1KVP6</accession>
<evidence type="ECO:0000256" key="1">
    <source>
        <dbReference type="SAM" id="MobiDB-lite"/>
    </source>
</evidence>
<gene>
    <name evidence="2" type="ORF">STRIP9103_01065</name>
</gene>
<dbReference type="Proteomes" id="UP000010411">
    <property type="component" value="Unassembled WGS sequence"/>
</dbReference>
<evidence type="ECO:0000313" key="3">
    <source>
        <dbReference type="Proteomes" id="UP000010411"/>
    </source>
</evidence>
<keyword evidence="3" id="KW-1185">Reference proteome</keyword>
<name>L1KVP6_9ACTN</name>
<sequence>MDGAGGGVGVQRGLLGAGTAGARLVSRYGSDAGGRSARRPVGALRRARAASGDDR</sequence>
<feature type="region of interest" description="Disordered" evidence="1">
    <location>
        <begin position="26"/>
        <end position="55"/>
    </location>
</feature>
<comment type="caution">
    <text evidence="2">The sequence shown here is derived from an EMBL/GenBank/DDBJ whole genome shotgun (WGS) entry which is preliminary data.</text>
</comment>
<protein>
    <submittedName>
        <fullName evidence="2">Uncharacterized protein</fullName>
    </submittedName>
</protein>
<dbReference type="PATRIC" id="fig|698759.3.peg.4907"/>